<dbReference type="Pfam" id="PF14761">
    <property type="entry name" value="HPS3_N"/>
    <property type="match status" value="1"/>
</dbReference>
<dbReference type="InterPro" id="IPR029437">
    <property type="entry name" value="HPS3_N"/>
</dbReference>
<dbReference type="AlphaFoldDB" id="A0A8C3SWH2"/>
<dbReference type="InterPro" id="IPR017216">
    <property type="entry name" value="HPS3"/>
</dbReference>
<organism evidence="3 4">
    <name type="scientific">Chelydra serpentina</name>
    <name type="common">Snapping turtle</name>
    <name type="synonym">Testudo serpentina</name>
    <dbReference type="NCBI Taxonomy" id="8475"/>
    <lineage>
        <taxon>Eukaryota</taxon>
        <taxon>Metazoa</taxon>
        <taxon>Chordata</taxon>
        <taxon>Craniata</taxon>
        <taxon>Vertebrata</taxon>
        <taxon>Euteleostomi</taxon>
        <taxon>Archelosauria</taxon>
        <taxon>Testudinata</taxon>
        <taxon>Testudines</taxon>
        <taxon>Cryptodira</taxon>
        <taxon>Durocryptodira</taxon>
        <taxon>Americhelydia</taxon>
        <taxon>Chelydroidea</taxon>
        <taxon>Chelydridae</taxon>
        <taxon>Chelydra</taxon>
    </lineage>
</organism>
<keyword evidence="4" id="KW-1185">Reference proteome</keyword>
<feature type="domain" description="BLOC-2 complex member HPS3 C-terminal" evidence="2">
    <location>
        <begin position="428"/>
        <end position="656"/>
    </location>
</feature>
<sequence length="659" mass="74116">MVQLYNLHPFGSQQVVPSKQEPALFCCGRDALLVACAAAGCKVEAFAVGDQELCEPLGCFNTLGRVLHMVYSEAGDYLVTIEEKNKATFLRAYMNWRCMSTGNTRVCVRMVGHKMDESYSESSKVQMSIVEMPLSDPPLCISCCPVNGDLLVGCKNKLVMFCLKYLVINQDLTVLDFELSLILHIENVTPTEVAFCAGYIALTTELDVLILKLEPIHKDEVPSAFSSQLESDDFVICQKPMELLGEESRLCGILVTLESTGLAKEDTEYFQVRYILYRRFSPDLSSFVFSIEETKLHSLQLLPMYQTGSSMAVNGKPAAKKELLSVFCFFSLPHVGYLYAVGSLVELLSTYQYSEKSQQAVLTPQFLHVITSNSLQCLTVRCSAAAAREEDPYIDTTMKVKNLGNFSKNHIIYLIDSQYNQVQCFTLYTTPQLLVDFWEALLVAGSEKEILQELLFKLTSQYIWRLSRKQLPDTKPLKTTEDLINSCNHYGLIFPWVTFIMSLGPAYDKYPEDLSKLQSLLCGPSVDIASVLPFLEPLSEDSNAGLSVHVLCTTGVGEYEKSIDKLLEKCPEALIPYAQHELKDENRALWWNKLLPELCKRTRYLGDNYSILISSLKETLSVVAMELELRDFLNVLPEDGTAAFFLPHLLQCSKRKLVT</sequence>
<evidence type="ECO:0000259" key="2">
    <source>
        <dbReference type="Pfam" id="PF14763"/>
    </source>
</evidence>
<evidence type="ECO:0000259" key="1">
    <source>
        <dbReference type="Pfam" id="PF14761"/>
    </source>
</evidence>
<name>A0A8C3SWH2_CHESE</name>
<dbReference type="Proteomes" id="UP000694403">
    <property type="component" value="Unplaced"/>
</dbReference>
<reference evidence="3" key="1">
    <citation type="submission" date="2025-08" db="UniProtKB">
        <authorList>
            <consortium name="Ensembl"/>
        </authorList>
    </citation>
    <scope>IDENTIFICATION</scope>
</reference>
<proteinExistence type="predicted"/>
<protein>
    <submittedName>
        <fullName evidence="3">HPS3 biogenesis of lysosomal organelles complex 2 subunit 1</fullName>
    </submittedName>
</protein>
<dbReference type="PANTHER" id="PTHR28633:SF1">
    <property type="entry name" value="BLOC-2 COMPLEX MEMBER HPS3"/>
    <property type="match status" value="1"/>
</dbReference>
<dbReference type="GO" id="GO:0031084">
    <property type="term" value="C:BLOC-2 complex"/>
    <property type="evidence" value="ECO:0007669"/>
    <property type="project" value="TreeGrafter"/>
</dbReference>
<dbReference type="PANTHER" id="PTHR28633">
    <property type="entry name" value="HERMANSKY-PUDLAK SYNDROME 3 PROTEIN"/>
    <property type="match status" value="1"/>
</dbReference>
<dbReference type="GO" id="GO:0005737">
    <property type="term" value="C:cytoplasm"/>
    <property type="evidence" value="ECO:0007669"/>
    <property type="project" value="TreeGrafter"/>
</dbReference>
<reference evidence="3" key="2">
    <citation type="submission" date="2025-09" db="UniProtKB">
        <authorList>
            <consortium name="Ensembl"/>
        </authorList>
    </citation>
    <scope>IDENTIFICATION</scope>
</reference>
<evidence type="ECO:0000313" key="3">
    <source>
        <dbReference type="Ensembl" id="ENSCSRP00000019334.1"/>
    </source>
</evidence>
<dbReference type="Ensembl" id="ENSCSRT00000020211.1">
    <property type="protein sequence ID" value="ENSCSRP00000019334.1"/>
    <property type="gene ID" value="ENSCSRG00000014733.1"/>
</dbReference>
<evidence type="ECO:0000313" key="4">
    <source>
        <dbReference type="Proteomes" id="UP000694403"/>
    </source>
</evidence>
<dbReference type="InterPro" id="IPR029438">
    <property type="entry name" value="HPS3_C"/>
</dbReference>
<accession>A0A8C3SWH2</accession>
<dbReference type="Pfam" id="PF14763">
    <property type="entry name" value="HPS3_C"/>
    <property type="match status" value="1"/>
</dbReference>
<feature type="domain" description="BLOC-2 complex member HPS3 N-terminal" evidence="1">
    <location>
        <begin position="3"/>
        <end position="400"/>
    </location>
</feature>